<evidence type="ECO:0000313" key="2">
    <source>
        <dbReference type="Proteomes" id="UP000253772"/>
    </source>
</evidence>
<reference evidence="1 2" key="1">
    <citation type="submission" date="2019-03" db="EMBL/GenBank/DDBJ databases">
        <title>Comparative insights into the high quality Complete genome sequence of highly metal resistant Cupriavidus metallidurans strain BS1 isolated from a gold-copper mine.</title>
        <authorList>
            <person name="Mazhar H.S."/>
            <person name="Rensing C."/>
        </authorList>
    </citation>
    <scope>NUCLEOTIDE SEQUENCE [LARGE SCALE GENOMIC DNA]</scope>
    <source>
        <strain evidence="1 2">BS1</strain>
    </source>
</reference>
<sequence>MKDLDELTAWTGALLRRLDAKQRRTLMRAIGTELRRRQTARIAEQRNPDGSAYEPRKRQLRQRVGRVRRTMFARLRTSRHLRARGDADMAVVRFVGGARRIAEVHHYGLRDRVNRGGLEVEFARRELLGLEDGDVEWLGDVVLAHIVIDRLHAAP</sequence>
<name>A0A482IRF0_9BURK</name>
<dbReference type="RefSeq" id="WP_111733418.1">
    <property type="nucleotide sequence ID" value="NZ_CP037900.1"/>
</dbReference>
<dbReference type="EMBL" id="CP037900">
    <property type="protein sequence ID" value="QBP10107.1"/>
    <property type="molecule type" value="Genomic_DNA"/>
</dbReference>
<dbReference type="AlphaFoldDB" id="A0A482IRF0"/>
<dbReference type="Pfam" id="PF05069">
    <property type="entry name" value="Phage_tail_S"/>
    <property type="match status" value="1"/>
</dbReference>
<gene>
    <name evidence="1" type="ORF">DDF84_010230</name>
</gene>
<evidence type="ECO:0000313" key="1">
    <source>
        <dbReference type="EMBL" id="QBP10107.1"/>
    </source>
</evidence>
<dbReference type="Proteomes" id="UP000253772">
    <property type="component" value="Chromosome c1"/>
</dbReference>
<dbReference type="NCBIfam" id="TIGR01635">
    <property type="entry name" value="tail_comp_S"/>
    <property type="match status" value="1"/>
</dbReference>
<protein>
    <submittedName>
        <fullName evidence="1">Phage virion morphogenesis protein</fullName>
    </submittedName>
</protein>
<dbReference type="InterPro" id="IPR006522">
    <property type="entry name" value="Phage_virion_morphogenesis"/>
</dbReference>
<accession>A0A482IRF0</accession>
<dbReference type="OrthoDB" id="6402405at2"/>
<organism evidence="1 2">
    <name type="scientific">Cupriavidus metallidurans</name>
    <dbReference type="NCBI Taxonomy" id="119219"/>
    <lineage>
        <taxon>Bacteria</taxon>
        <taxon>Pseudomonadati</taxon>
        <taxon>Pseudomonadota</taxon>
        <taxon>Betaproteobacteria</taxon>
        <taxon>Burkholderiales</taxon>
        <taxon>Burkholderiaceae</taxon>
        <taxon>Cupriavidus</taxon>
    </lineage>
</organism>
<proteinExistence type="predicted"/>